<gene>
    <name evidence="1" type="ORF">PV07_01613</name>
</gene>
<reference evidence="1 2" key="1">
    <citation type="submission" date="2015-01" db="EMBL/GenBank/DDBJ databases">
        <title>The Genome Sequence of Cladophialophora immunda CBS83496.</title>
        <authorList>
            <consortium name="The Broad Institute Genomics Platform"/>
            <person name="Cuomo C."/>
            <person name="de Hoog S."/>
            <person name="Gorbushina A."/>
            <person name="Stielow B."/>
            <person name="Teixiera M."/>
            <person name="Abouelleil A."/>
            <person name="Chapman S.B."/>
            <person name="Priest M."/>
            <person name="Young S.K."/>
            <person name="Wortman J."/>
            <person name="Nusbaum C."/>
            <person name="Birren B."/>
        </authorList>
    </citation>
    <scope>NUCLEOTIDE SEQUENCE [LARGE SCALE GENOMIC DNA]</scope>
    <source>
        <strain evidence="1 2">CBS 83496</strain>
    </source>
</reference>
<dbReference type="RefSeq" id="XP_016255082.1">
    <property type="nucleotide sequence ID" value="XM_016388154.1"/>
</dbReference>
<keyword evidence="2" id="KW-1185">Reference proteome</keyword>
<evidence type="ECO:0000313" key="2">
    <source>
        <dbReference type="Proteomes" id="UP000054466"/>
    </source>
</evidence>
<name>A0A0D2A3I7_9EURO</name>
<dbReference type="HOGENOM" id="CLU_1250539_0_0_1"/>
<evidence type="ECO:0000313" key="1">
    <source>
        <dbReference type="EMBL" id="KIW34866.1"/>
    </source>
</evidence>
<organism evidence="1 2">
    <name type="scientific">Cladophialophora immunda</name>
    <dbReference type="NCBI Taxonomy" id="569365"/>
    <lineage>
        <taxon>Eukaryota</taxon>
        <taxon>Fungi</taxon>
        <taxon>Dikarya</taxon>
        <taxon>Ascomycota</taxon>
        <taxon>Pezizomycotina</taxon>
        <taxon>Eurotiomycetes</taxon>
        <taxon>Chaetothyriomycetidae</taxon>
        <taxon>Chaetothyriales</taxon>
        <taxon>Herpotrichiellaceae</taxon>
        <taxon>Cladophialophora</taxon>
    </lineage>
</organism>
<proteinExistence type="predicted"/>
<dbReference type="EMBL" id="KN847040">
    <property type="protein sequence ID" value="KIW34866.1"/>
    <property type="molecule type" value="Genomic_DNA"/>
</dbReference>
<dbReference type="AlphaFoldDB" id="A0A0D2A3I7"/>
<sequence length="221" mass="25019">MAYAFPDVFQTLHQDVIATRSPGNEPRRSTHGVGFTEMRLIKSNLPPNSAGMDRLESPNQVISRDGLKHPLESVHIGGSISIDVWLSSKEERMQTAEGRRYVYLRHLGPESLDGGLAFLPPSSWLIVTTIGDPVRVRIFACRRTSSTHASSAVYDKGSTMLRIEEWVTCLVTKSSRDRYKVAELMAQHFGMLLLVSLGGRLRSLVKERERWELRKELLTQW</sequence>
<dbReference type="GeneID" id="27340807"/>
<dbReference type="Proteomes" id="UP000054466">
    <property type="component" value="Unassembled WGS sequence"/>
</dbReference>
<protein>
    <submittedName>
        <fullName evidence="1">Uncharacterized protein</fullName>
    </submittedName>
</protein>
<dbReference type="VEuPathDB" id="FungiDB:PV07_01613"/>
<accession>A0A0D2A3I7</accession>